<comment type="caution">
    <text evidence="1">The sequence shown here is derived from an EMBL/GenBank/DDBJ whole genome shotgun (WGS) entry which is preliminary data.</text>
</comment>
<dbReference type="EMBL" id="CAJOAZ010004532">
    <property type="protein sequence ID" value="CAF4063614.1"/>
    <property type="molecule type" value="Genomic_DNA"/>
</dbReference>
<dbReference type="EMBL" id="CAJOAY010001649">
    <property type="protein sequence ID" value="CAF3870065.1"/>
    <property type="molecule type" value="Genomic_DNA"/>
</dbReference>
<dbReference type="AlphaFoldDB" id="A0A819FVF9"/>
<gene>
    <name evidence="1" type="ORF">OKA104_LOCUS22545</name>
    <name evidence="2" type="ORF">OXD698_LOCUS33283</name>
</gene>
<evidence type="ECO:0000313" key="3">
    <source>
        <dbReference type="Proteomes" id="UP000663881"/>
    </source>
</evidence>
<accession>A0A819FVF9</accession>
<sequence>MKLYEIRGAHFHHESQTTRFCLYAPNARNVYLILTTYDPVSFSVVSNQITRQVQSVVHDDNVYIWNDQNWMQKRAQCNPLKLPLSIYEIQPKS</sequence>
<organism evidence="1 3">
    <name type="scientific">Adineta steineri</name>
    <dbReference type="NCBI Taxonomy" id="433720"/>
    <lineage>
        <taxon>Eukaryota</taxon>
        <taxon>Metazoa</taxon>
        <taxon>Spiralia</taxon>
        <taxon>Gnathifera</taxon>
        <taxon>Rotifera</taxon>
        <taxon>Eurotatoria</taxon>
        <taxon>Bdelloidea</taxon>
        <taxon>Adinetida</taxon>
        <taxon>Adinetidae</taxon>
        <taxon>Adineta</taxon>
    </lineage>
</organism>
<protein>
    <submittedName>
        <fullName evidence="1">Uncharacterized protein</fullName>
    </submittedName>
</protein>
<evidence type="ECO:0000313" key="1">
    <source>
        <dbReference type="EMBL" id="CAF3870065.1"/>
    </source>
</evidence>
<name>A0A819FVF9_9BILA</name>
<dbReference type="Proteomes" id="UP000663881">
    <property type="component" value="Unassembled WGS sequence"/>
</dbReference>
<dbReference type="Proteomes" id="UP000663844">
    <property type="component" value="Unassembled WGS sequence"/>
</dbReference>
<reference evidence="1" key="1">
    <citation type="submission" date="2021-02" db="EMBL/GenBank/DDBJ databases">
        <authorList>
            <person name="Nowell W R."/>
        </authorList>
    </citation>
    <scope>NUCLEOTIDE SEQUENCE</scope>
</reference>
<evidence type="ECO:0000313" key="2">
    <source>
        <dbReference type="EMBL" id="CAF4063614.1"/>
    </source>
</evidence>
<dbReference type="Gene3D" id="3.20.20.80">
    <property type="entry name" value="Glycosidases"/>
    <property type="match status" value="1"/>
</dbReference>
<proteinExistence type="predicted"/>